<name>A0ABD1UWQ4_9LAMI</name>
<gene>
    <name evidence="2" type="ORF">Fot_22080</name>
</gene>
<dbReference type="Proteomes" id="UP001604277">
    <property type="component" value="Unassembled WGS sequence"/>
</dbReference>
<comment type="caution">
    <text evidence="2">The sequence shown here is derived from an EMBL/GenBank/DDBJ whole genome shotgun (WGS) entry which is preliminary data.</text>
</comment>
<evidence type="ECO:0000256" key="1">
    <source>
        <dbReference type="SAM" id="MobiDB-lite"/>
    </source>
</evidence>
<evidence type="ECO:0000313" key="2">
    <source>
        <dbReference type="EMBL" id="KAL2529479.1"/>
    </source>
</evidence>
<organism evidence="2 3">
    <name type="scientific">Forsythia ovata</name>
    <dbReference type="NCBI Taxonomy" id="205694"/>
    <lineage>
        <taxon>Eukaryota</taxon>
        <taxon>Viridiplantae</taxon>
        <taxon>Streptophyta</taxon>
        <taxon>Embryophyta</taxon>
        <taxon>Tracheophyta</taxon>
        <taxon>Spermatophyta</taxon>
        <taxon>Magnoliopsida</taxon>
        <taxon>eudicotyledons</taxon>
        <taxon>Gunneridae</taxon>
        <taxon>Pentapetalae</taxon>
        <taxon>asterids</taxon>
        <taxon>lamiids</taxon>
        <taxon>Lamiales</taxon>
        <taxon>Oleaceae</taxon>
        <taxon>Forsythieae</taxon>
        <taxon>Forsythia</taxon>
    </lineage>
</organism>
<accession>A0ABD1UWQ4</accession>
<evidence type="ECO:0000313" key="3">
    <source>
        <dbReference type="Proteomes" id="UP001604277"/>
    </source>
</evidence>
<feature type="compositionally biased region" description="Basic and acidic residues" evidence="1">
    <location>
        <begin position="130"/>
        <end position="150"/>
    </location>
</feature>
<keyword evidence="3" id="KW-1185">Reference proteome</keyword>
<dbReference type="AlphaFoldDB" id="A0ABD1UWQ4"/>
<proteinExistence type="predicted"/>
<dbReference type="EMBL" id="JBFOLJ010000006">
    <property type="protein sequence ID" value="KAL2529479.1"/>
    <property type="molecule type" value="Genomic_DNA"/>
</dbReference>
<reference evidence="3" key="1">
    <citation type="submission" date="2024-07" db="EMBL/GenBank/DDBJ databases">
        <title>Two chromosome-level genome assemblies of Korean endemic species Abeliophyllum distichum and Forsythia ovata (Oleaceae).</title>
        <authorList>
            <person name="Jang H."/>
        </authorList>
    </citation>
    <scope>NUCLEOTIDE SEQUENCE [LARGE SCALE GENOMIC DNA]</scope>
</reference>
<protein>
    <submittedName>
        <fullName evidence="2">Uncharacterized protein</fullName>
    </submittedName>
</protein>
<sequence length="273" mass="30664">MPKIRLAGLAAKRIHPVVKKKSSDNDQKKIIAGLSLKGGEKSQDVPTVAVDLRQTTLVLTASPQGLQIMVHKRELGVKRVEKDKAKEVGSSRIIVGDDEDVEVLEDVALTRKAKKPWNASSKSPHNIFVEVRESEDNDKENESRGSEGPDCDYSAHIKKFFEGEPSDISCEVYDMIHPHLQRALATVDSFWTRSWADYSEKSSVGVKLSAVKALVAWSLVLIEEVESNVQDLELNKMSVDTTLRNVENIIKDWDRMQERATWLRGLSMSQKKK</sequence>
<feature type="region of interest" description="Disordered" evidence="1">
    <location>
        <begin position="115"/>
        <end position="150"/>
    </location>
</feature>